<feature type="region of interest" description="Disordered" evidence="1">
    <location>
        <begin position="89"/>
        <end position="145"/>
    </location>
</feature>
<dbReference type="OrthoDB" id="2431475at2759"/>
<evidence type="ECO:0000313" key="3">
    <source>
        <dbReference type="Proteomes" id="UP000094385"/>
    </source>
</evidence>
<dbReference type="Proteomes" id="UP000094385">
    <property type="component" value="Unassembled WGS sequence"/>
</dbReference>
<dbReference type="EMBL" id="KV454294">
    <property type="protein sequence ID" value="ODQ73053.1"/>
    <property type="molecule type" value="Genomic_DNA"/>
</dbReference>
<dbReference type="AlphaFoldDB" id="A0A1E3Q5T0"/>
<protein>
    <submittedName>
        <fullName evidence="2">Uncharacterized protein</fullName>
    </submittedName>
</protein>
<feature type="region of interest" description="Disordered" evidence="1">
    <location>
        <begin position="1"/>
        <end position="20"/>
    </location>
</feature>
<feature type="compositionally biased region" description="Polar residues" evidence="1">
    <location>
        <begin position="134"/>
        <end position="145"/>
    </location>
</feature>
<feature type="region of interest" description="Disordered" evidence="1">
    <location>
        <begin position="197"/>
        <end position="339"/>
    </location>
</feature>
<dbReference type="STRING" id="675824.A0A1E3Q5T0"/>
<feature type="compositionally biased region" description="Basic and acidic residues" evidence="1">
    <location>
        <begin position="1"/>
        <end position="10"/>
    </location>
</feature>
<feature type="compositionally biased region" description="Low complexity" evidence="1">
    <location>
        <begin position="164"/>
        <end position="174"/>
    </location>
</feature>
<dbReference type="PANTHER" id="PTHR40132">
    <property type="entry name" value="PRE-MRNA-SPLICING FACTOR 38B"/>
    <property type="match status" value="1"/>
</dbReference>
<name>A0A1E3Q5T0_LIPST</name>
<reference evidence="2 3" key="1">
    <citation type="journal article" date="2016" name="Proc. Natl. Acad. Sci. U.S.A.">
        <title>Comparative genomics of biotechnologically important yeasts.</title>
        <authorList>
            <person name="Riley R."/>
            <person name="Haridas S."/>
            <person name="Wolfe K.H."/>
            <person name="Lopes M.R."/>
            <person name="Hittinger C.T."/>
            <person name="Goeker M."/>
            <person name="Salamov A.A."/>
            <person name="Wisecaver J.H."/>
            <person name="Long T.M."/>
            <person name="Calvey C.H."/>
            <person name="Aerts A.L."/>
            <person name="Barry K.W."/>
            <person name="Choi C."/>
            <person name="Clum A."/>
            <person name="Coughlan A.Y."/>
            <person name="Deshpande S."/>
            <person name="Douglass A.P."/>
            <person name="Hanson S.J."/>
            <person name="Klenk H.-P."/>
            <person name="LaButti K.M."/>
            <person name="Lapidus A."/>
            <person name="Lindquist E.A."/>
            <person name="Lipzen A.M."/>
            <person name="Meier-Kolthoff J.P."/>
            <person name="Ohm R.A."/>
            <person name="Otillar R.P."/>
            <person name="Pangilinan J.L."/>
            <person name="Peng Y."/>
            <person name="Rokas A."/>
            <person name="Rosa C.A."/>
            <person name="Scheuner C."/>
            <person name="Sibirny A.A."/>
            <person name="Slot J.C."/>
            <person name="Stielow J.B."/>
            <person name="Sun H."/>
            <person name="Kurtzman C.P."/>
            <person name="Blackwell M."/>
            <person name="Grigoriev I.V."/>
            <person name="Jeffries T.W."/>
        </authorList>
    </citation>
    <scope>NUCLEOTIDE SEQUENCE [LARGE SCALE GENOMIC DNA]</scope>
    <source>
        <strain evidence="2 3">NRRL Y-11557</strain>
    </source>
</reference>
<feature type="compositionally biased region" description="Basic residues" evidence="1">
    <location>
        <begin position="211"/>
        <end position="227"/>
    </location>
</feature>
<sequence length="339" mass="38751">MPRDSKRARQEATSNEPDDNYVRLLIQEALHNEKQRKSEGINTFIKRKANPNGLKPNTNFLNRVVKSADFHNTALLKKEAEDAAARLKELNELEKPSRSMSKSPLRASRKTKSSIESQEGQDGSSRPRRRNGTDKSNNSTHQSSCLPCREESYYTVEGSALSDSADFSSATTSSPHDQIGRNLHHVSKHSLRLCQGERESGCDSDGDYLSRRHPHHREHSKRRRHVNKGADMPCHGQYDQKHHMSSNSHSHIGQVHDRQDRSSRSSRERSRGGVRENDSDNHVQRHKSDSVRDIESQKIVRSHETSYQRKDRDEHWSSLRLNGKDDDNEDAGGSYDDEF</sequence>
<feature type="compositionally biased region" description="Polar residues" evidence="1">
    <location>
        <begin position="114"/>
        <end position="124"/>
    </location>
</feature>
<organism evidence="2 3">
    <name type="scientific">Lipomyces starkeyi NRRL Y-11557</name>
    <dbReference type="NCBI Taxonomy" id="675824"/>
    <lineage>
        <taxon>Eukaryota</taxon>
        <taxon>Fungi</taxon>
        <taxon>Dikarya</taxon>
        <taxon>Ascomycota</taxon>
        <taxon>Saccharomycotina</taxon>
        <taxon>Lipomycetes</taxon>
        <taxon>Lipomycetales</taxon>
        <taxon>Lipomycetaceae</taxon>
        <taxon>Lipomyces</taxon>
    </lineage>
</organism>
<evidence type="ECO:0000256" key="1">
    <source>
        <dbReference type="SAM" id="MobiDB-lite"/>
    </source>
</evidence>
<gene>
    <name evidence="2" type="ORF">LIPSTDRAFT_3403</name>
</gene>
<proteinExistence type="predicted"/>
<accession>A0A1E3Q5T0</accession>
<feature type="region of interest" description="Disordered" evidence="1">
    <location>
        <begin position="164"/>
        <end position="183"/>
    </location>
</feature>
<feature type="region of interest" description="Disordered" evidence="1">
    <location>
        <begin position="33"/>
        <end position="58"/>
    </location>
</feature>
<evidence type="ECO:0000313" key="2">
    <source>
        <dbReference type="EMBL" id="ODQ73053.1"/>
    </source>
</evidence>
<feature type="compositionally biased region" description="Acidic residues" evidence="1">
    <location>
        <begin position="326"/>
        <end position="339"/>
    </location>
</feature>
<dbReference type="PANTHER" id="PTHR40132:SF1">
    <property type="entry name" value="PRE-MRNA-SPLICING FACTOR 38B"/>
    <property type="match status" value="1"/>
</dbReference>
<keyword evidence="3" id="KW-1185">Reference proteome</keyword>
<feature type="compositionally biased region" description="Basic and acidic residues" evidence="1">
    <location>
        <begin position="254"/>
        <end position="325"/>
    </location>
</feature>